<comment type="caution">
    <text evidence="1">The sequence shown here is derived from an EMBL/GenBank/DDBJ whole genome shotgun (WGS) entry which is preliminary data.</text>
</comment>
<protein>
    <submittedName>
        <fullName evidence="1">Uncharacterized protein</fullName>
    </submittedName>
</protein>
<accession>A0AAD5QTX1</accession>
<evidence type="ECO:0000313" key="2">
    <source>
        <dbReference type="Proteomes" id="UP001196413"/>
    </source>
</evidence>
<evidence type="ECO:0000313" key="1">
    <source>
        <dbReference type="EMBL" id="KAJ1364663.1"/>
    </source>
</evidence>
<dbReference type="EMBL" id="JAHQIW010005026">
    <property type="protein sequence ID" value="KAJ1364663.1"/>
    <property type="molecule type" value="Genomic_DNA"/>
</dbReference>
<sequence>TFGKPSYSSSMLLAAVSSRKPTNDLKISQFMLRRSLEPNLVTHNVSIIAISSTRSSVCPPK</sequence>
<gene>
    <name evidence="1" type="ORF">KIN20_024798</name>
</gene>
<feature type="non-terminal residue" evidence="1">
    <location>
        <position position="1"/>
    </location>
</feature>
<keyword evidence="2" id="KW-1185">Reference proteome</keyword>
<organism evidence="1 2">
    <name type="scientific">Parelaphostrongylus tenuis</name>
    <name type="common">Meningeal worm</name>
    <dbReference type="NCBI Taxonomy" id="148309"/>
    <lineage>
        <taxon>Eukaryota</taxon>
        <taxon>Metazoa</taxon>
        <taxon>Ecdysozoa</taxon>
        <taxon>Nematoda</taxon>
        <taxon>Chromadorea</taxon>
        <taxon>Rhabditida</taxon>
        <taxon>Rhabditina</taxon>
        <taxon>Rhabditomorpha</taxon>
        <taxon>Strongyloidea</taxon>
        <taxon>Metastrongylidae</taxon>
        <taxon>Parelaphostrongylus</taxon>
    </lineage>
</organism>
<dbReference type="Proteomes" id="UP001196413">
    <property type="component" value="Unassembled WGS sequence"/>
</dbReference>
<reference evidence="1" key="1">
    <citation type="submission" date="2021-06" db="EMBL/GenBank/DDBJ databases">
        <title>Parelaphostrongylus tenuis whole genome reference sequence.</title>
        <authorList>
            <person name="Garwood T.J."/>
            <person name="Larsen P.A."/>
            <person name="Fountain-Jones N.M."/>
            <person name="Garbe J.R."/>
            <person name="Macchietto M.G."/>
            <person name="Kania S.A."/>
            <person name="Gerhold R.W."/>
            <person name="Richards J.E."/>
            <person name="Wolf T.M."/>
        </authorList>
    </citation>
    <scope>NUCLEOTIDE SEQUENCE</scope>
    <source>
        <strain evidence="1">MNPRO001-30</strain>
        <tissue evidence="1">Meninges</tissue>
    </source>
</reference>
<dbReference type="AlphaFoldDB" id="A0AAD5QTX1"/>
<proteinExistence type="predicted"/>
<name>A0AAD5QTX1_PARTN</name>